<proteinExistence type="predicted"/>
<dbReference type="InterPro" id="IPR006514">
    <property type="entry name" value="IRX15/GXM/AGM"/>
</dbReference>
<dbReference type="RefSeq" id="XP_007508077.1">
    <property type="nucleotide sequence ID" value="XM_007508015.1"/>
</dbReference>
<sequence length="302" mass="34298">MLHSAKYYRLRNSVKLFCIGCVSLVSLLLLSSVFNFNNTLSKSIQIDANFVEMSMTVQEIPLEKLPISSMKKAILHLTENYKKDELCKSCNKVQQKLSERTITANILDEKGPSNFLIFGVGFDSIMWTAMNPGRTVFLEDDELWAERVRESAPFLEIYTVNYSVRRREYPQSLETFSKQKNCSPSGSTVGCFLMLALPQELLDTSWDIIMVDAPSGGGKDNPPTRQMSIFTSAILARRNKAGAHILVHDVHREIEDVFSNKFLCPENLVEALERSAKLFSGSRLTLRHYYVQHSESSDFCRS</sequence>
<dbReference type="GO" id="GO:0016020">
    <property type="term" value="C:membrane"/>
    <property type="evidence" value="ECO:0007669"/>
    <property type="project" value="UniProtKB-SubCell"/>
</dbReference>
<dbReference type="GO" id="GO:0045492">
    <property type="term" value="P:xylan biosynthetic process"/>
    <property type="evidence" value="ECO:0007669"/>
    <property type="project" value="InterPro"/>
</dbReference>
<dbReference type="GeneID" id="19010711"/>
<dbReference type="Proteomes" id="UP000198341">
    <property type="component" value="Chromosome 19"/>
</dbReference>
<dbReference type="STRING" id="41875.K8ERX9"/>
<keyword evidence="7" id="KW-1185">Reference proteome</keyword>
<dbReference type="GO" id="GO:0012505">
    <property type="term" value="C:endomembrane system"/>
    <property type="evidence" value="ECO:0007669"/>
    <property type="project" value="UniProtKB-SubCell"/>
</dbReference>
<evidence type="ECO:0000256" key="4">
    <source>
        <dbReference type="ARBA" id="ARBA00022989"/>
    </source>
</evidence>
<dbReference type="OrthoDB" id="1896682at2759"/>
<keyword evidence="4" id="KW-1133">Transmembrane helix</keyword>
<evidence type="ECO:0000256" key="2">
    <source>
        <dbReference type="ARBA" id="ARBA00004308"/>
    </source>
</evidence>
<dbReference type="KEGG" id="bpg:Bathy19g00690"/>
<dbReference type="PANTHER" id="PTHR31444">
    <property type="entry name" value="OS11G0490100 PROTEIN"/>
    <property type="match status" value="1"/>
</dbReference>
<evidence type="ECO:0000256" key="3">
    <source>
        <dbReference type="ARBA" id="ARBA00022692"/>
    </source>
</evidence>
<dbReference type="AlphaFoldDB" id="K8ERX9"/>
<keyword evidence="3" id="KW-0812">Transmembrane</keyword>
<dbReference type="NCBIfam" id="TIGR01627">
    <property type="entry name" value="A_thal_3515"/>
    <property type="match status" value="1"/>
</dbReference>
<dbReference type="Pfam" id="PF21729">
    <property type="entry name" value="IRX15_IRX15L_GXM"/>
    <property type="match status" value="1"/>
</dbReference>
<gene>
    <name evidence="6" type="ordered locus">Bathy19g00690</name>
</gene>
<accession>K8ERX9</accession>
<dbReference type="EMBL" id="FO082260">
    <property type="protein sequence ID" value="CCO20796.1"/>
    <property type="molecule type" value="Genomic_DNA"/>
</dbReference>
<organism evidence="6 7">
    <name type="scientific">Bathycoccus prasinos</name>
    <dbReference type="NCBI Taxonomy" id="41875"/>
    <lineage>
        <taxon>Eukaryota</taxon>
        <taxon>Viridiplantae</taxon>
        <taxon>Chlorophyta</taxon>
        <taxon>Mamiellophyceae</taxon>
        <taxon>Mamiellales</taxon>
        <taxon>Bathycoccaceae</taxon>
        <taxon>Bathycoccus</taxon>
    </lineage>
</organism>
<keyword evidence="5" id="KW-0472">Membrane</keyword>
<comment type="subcellular location">
    <subcellularLocation>
        <location evidence="2">Endomembrane system</location>
    </subcellularLocation>
    <subcellularLocation>
        <location evidence="1">Membrane</location>
        <topology evidence="1">Single-pass membrane protein</topology>
    </subcellularLocation>
</comment>
<protein>
    <submittedName>
        <fullName evidence="6">Uncharacterized protein</fullName>
    </submittedName>
</protein>
<evidence type="ECO:0000256" key="5">
    <source>
        <dbReference type="ARBA" id="ARBA00023136"/>
    </source>
</evidence>
<reference evidence="6 7" key="1">
    <citation type="submission" date="2011-10" db="EMBL/GenBank/DDBJ databases">
        <authorList>
            <person name="Genoscope - CEA"/>
        </authorList>
    </citation>
    <scope>NUCLEOTIDE SEQUENCE [LARGE SCALE GENOMIC DNA]</scope>
    <source>
        <strain evidence="6 7">RCC 1105</strain>
    </source>
</reference>
<evidence type="ECO:0000256" key="1">
    <source>
        <dbReference type="ARBA" id="ARBA00004167"/>
    </source>
</evidence>
<name>K8ERX9_9CHLO</name>
<evidence type="ECO:0000313" key="6">
    <source>
        <dbReference type="EMBL" id="CCO20796.1"/>
    </source>
</evidence>
<evidence type="ECO:0000313" key="7">
    <source>
        <dbReference type="Proteomes" id="UP000198341"/>
    </source>
</evidence>
<dbReference type="eggNOG" id="ENOG502QST5">
    <property type="taxonomic scope" value="Eukaryota"/>
</dbReference>